<dbReference type="Proteomes" id="UP000789570">
    <property type="component" value="Unassembled WGS sequence"/>
</dbReference>
<accession>A0A9N9JEJ0</accession>
<organism evidence="1 2">
    <name type="scientific">Funneliformis caledonium</name>
    <dbReference type="NCBI Taxonomy" id="1117310"/>
    <lineage>
        <taxon>Eukaryota</taxon>
        <taxon>Fungi</taxon>
        <taxon>Fungi incertae sedis</taxon>
        <taxon>Mucoromycota</taxon>
        <taxon>Glomeromycotina</taxon>
        <taxon>Glomeromycetes</taxon>
        <taxon>Glomerales</taxon>
        <taxon>Glomeraceae</taxon>
        <taxon>Funneliformis</taxon>
    </lineage>
</organism>
<protein>
    <submittedName>
        <fullName evidence="1">10817_t:CDS:1</fullName>
    </submittedName>
</protein>
<comment type="caution">
    <text evidence="1">The sequence shown here is derived from an EMBL/GenBank/DDBJ whole genome shotgun (WGS) entry which is preliminary data.</text>
</comment>
<gene>
    <name evidence="1" type="ORF">FCALED_LOCUS17810</name>
</gene>
<dbReference type="AlphaFoldDB" id="A0A9N9JEJ0"/>
<dbReference type="EMBL" id="CAJVPQ010029850">
    <property type="protein sequence ID" value="CAG8775694.1"/>
    <property type="molecule type" value="Genomic_DNA"/>
</dbReference>
<name>A0A9N9JEJ0_9GLOM</name>
<proteinExistence type="predicted"/>
<keyword evidence="2" id="KW-1185">Reference proteome</keyword>
<evidence type="ECO:0000313" key="2">
    <source>
        <dbReference type="Proteomes" id="UP000789570"/>
    </source>
</evidence>
<reference evidence="1" key="1">
    <citation type="submission" date="2021-06" db="EMBL/GenBank/DDBJ databases">
        <authorList>
            <person name="Kallberg Y."/>
            <person name="Tangrot J."/>
            <person name="Rosling A."/>
        </authorList>
    </citation>
    <scope>NUCLEOTIDE SEQUENCE</scope>
    <source>
        <strain evidence="1">UK204</strain>
    </source>
</reference>
<feature type="non-terminal residue" evidence="1">
    <location>
        <position position="1"/>
    </location>
</feature>
<sequence length="62" mass="6985">VIVKLSPTLISTFTITSDSTFTLNSSYSLSDRTVYSWKSVIEQRLISFFDTTDSLSNKSINQ</sequence>
<evidence type="ECO:0000313" key="1">
    <source>
        <dbReference type="EMBL" id="CAG8775694.1"/>
    </source>
</evidence>